<organism evidence="1 2">
    <name type="scientific">Corynebacterium pyruviciproducens</name>
    <dbReference type="NCBI Taxonomy" id="598660"/>
    <lineage>
        <taxon>Bacteria</taxon>
        <taxon>Bacillati</taxon>
        <taxon>Actinomycetota</taxon>
        <taxon>Actinomycetes</taxon>
        <taxon>Mycobacteriales</taxon>
        <taxon>Corynebacteriaceae</taxon>
        <taxon>Corynebacterium</taxon>
    </lineage>
</organism>
<name>A0AAF1BT34_9CORY</name>
<reference evidence="1" key="1">
    <citation type="submission" date="2017-12" db="EMBL/GenBank/DDBJ databases">
        <authorList>
            <person name="Thomas-White K."/>
            <person name="Wolfe A.J."/>
        </authorList>
    </citation>
    <scope>NUCLEOTIDE SEQUENCE</scope>
    <source>
        <strain evidence="1">UMB0763</strain>
    </source>
</reference>
<evidence type="ECO:0000313" key="2">
    <source>
        <dbReference type="Proteomes" id="UP000234560"/>
    </source>
</evidence>
<accession>A0AAF1BT34</accession>
<sequence>MQNITLGGGFIAIVALLAGVAGTQCTPGGVASSDNLSGNK</sequence>
<dbReference type="Proteomes" id="UP000234560">
    <property type="component" value="Chromosome"/>
</dbReference>
<evidence type="ECO:0000313" key="1">
    <source>
        <dbReference type="EMBL" id="WOT02779.1"/>
    </source>
</evidence>
<dbReference type="KEGG" id="cpyr:CYJ47_03115"/>
<dbReference type="RefSeq" id="WP_280194696.1">
    <property type="nucleotide sequence ID" value="NZ_CP136958.1"/>
</dbReference>
<proteinExistence type="predicted"/>
<dbReference type="EMBL" id="CP136958">
    <property type="protein sequence ID" value="WOT02779.1"/>
    <property type="molecule type" value="Genomic_DNA"/>
</dbReference>
<reference evidence="1" key="2">
    <citation type="submission" date="2023-10" db="EMBL/GenBank/DDBJ databases">
        <authorList>
            <person name="Choi B."/>
        </authorList>
    </citation>
    <scope>NUCLEOTIDE SEQUENCE</scope>
    <source>
        <strain evidence="1">UMB0763</strain>
    </source>
</reference>
<dbReference type="AlphaFoldDB" id="A0AAF1BT34"/>
<gene>
    <name evidence="1" type="ORF">CYJ47_03115</name>
</gene>
<protein>
    <submittedName>
        <fullName evidence="1">Uncharacterized protein</fullName>
    </submittedName>
</protein>